<evidence type="ECO:0000256" key="15">
    <source>
        <dbReference type="ARBA" id="ARBA00030800"/>
    </source>
</evidence>
<evidence type="ECO:0000256" key="7">
    <source>
        <dbReference type="ARBA" id="ARBA00022490"/>
    </source>
</evidence>
<dbReference type="RefSeq" id="WP_344082700.1">
    <property type="nucleotide sequence ID" value="NZ_BAAALS010000016.1"/>
</dbReference>
<dbReference type="PANTHER" id="PTHR24421:SF62">
    <property type="entry name" value="SENSORY TRANSDUCTION HISTIDINE KINASE"/>
    <property type="match status" value="1"/>
</dbReference>
<feature type="transmembrane region" description="Helical" evidence="17">
    <location>
        <begin position="48"/>
        <end position="67"/>
    </location>
</feature>
<evidence type="ECO:0000256" key="4">
    <source>
        <dbReference type="ARBA" id="ARBA00012438"/>
    </source>
</evidence>
<keyword evidence="9" id="KW-0479">Metal-binding</keyword>
<sequence>MAVSTASRLDSWERELGRVLTIVPYVCLVVSMLLTWLVSPFWPVDSLARTFALTVVTGLWMLWMVTLHPQWQHRRALMGGYFAVLAVLSFLLVVNSPLFGFFSFGGYLHAVYALVGRWRYLGVAATAVSTALSQTGGLPTLTSGLMGVMVFGLVWVFNLALTSAMMALSWVTDAQTARRQREIAALAEANEKLESALAENAGLHAQLIIQAREAGVLDERQRMAREIHDTLAQGLTGVVTQLEAAEQAAGQPDEWRRHVRAAARLARDSLTEARRSVHALRPQPLETARLPDALTEVVERWSGDSGVPATLVTTGDARPLLPELEITLLRTAQEALANVAKHAAASRVGLTLSYMEDLVTLDVRDDGAGFDPTQVRPDRTDGGFGLSAMRERVSRVAGTLAVESEPGTGTAISACVPAIVTA</sequence>
<dbReference type="Pfam" id="PF02518">
    <property type="entry name" value="HATPase_c"/>
    <property type="match status" value="1"/>
</dbReference>
<comment type="catalytic activity">
    <reaction evidence="1">
        <text>ATP + protein L-histidine = ADP + protein N-phospho-L-histidine.</text>
        <dbReference type="EC" id="2.7.13.3"/>
    </reaction>
</comment>
<keyword evidence="11" id="KW-0408">Iron</keyword>
<evidence type="ECO:0000256" key="12">
    <source>
        <dbReference type="ARBA" id="ARBA00023012"/>
    </source>
</evidence>
<evidence type="ECO:0000256" key="5">
    <source>
        <dbReference type="ARBA" id="ARBA00017322"/>
    </source>
</evidence>
<keyword evidence="17" id="KW-1133">Transmembrane helix</keyword>
<dbReference type="SMART" id="SM00387">
    <property type="entry name" value="HATPase_c"/>
    <property type="match status" value="1"/>
</dbReference>
<accession>A0ABN2KP29</accession>
<comment type="subcellular location">
    <subcellularLocation>
        <location evidence="3">Cytoplasm</location>
    </subcellularLocation>
</comment>
<evidence type="ECO:0000256" key="8">
    <source>
        <dbReference type="ARBA" id="ARBA00022679"/>
    </source>
</evidence>
<evidence type="ECO:0000313" key="20">
    <source>
        <dbReference type="Proteomes" id="UP001500655"/>
    </source>
</evidence>
<evidence type="ECO:0000256" key="1">
    <source>
        <dbReference type="ARBA" id="ARBA00000085"/>
    </source>
</evidence>
<keyword evidence="6" id="KW-0004">4Fe-4S</keyword>
<evidence type="ECO:0000259" key="18">
    <source>
        <dbReference type="PROSITE" id="PS50109"/>
    </source>
</evidence>
<evidence type="ECO:0000256" key="10">
    <source>
        <dbReference type="ARBA" id="ARBA00022777"/>
    </source>
</evidence>
<dbReference type="Proteomes" id="UP001500655">
    <property type="component" value="Unassembled WGS sequence"/>
</dbReference>
<keyword evidence="16" id="KW-0175">Coiled coil</keyword>
<evidence type="ECO:0000256" key="9">
    <source>
        <dbReference type="ARBA" id="ARBA00022723"/>
    </source>
</evidence>
<keyword evidence="12" id="KW-0902">Two-component regulatory system</keyword>
<dbReference type="InterPro" id="IPR004358">
    <property type="entry name" value="Sig_transdc_His_kin-like_C"/>
</dbReference>
<keyword evidence="8" id="KW-0808">Transferase</keyword>
<evidence type="ECO:0000256" key="17">
    <source>
        <dbReference type="SAM" id="Phobius"/>
    </source>
</evidence>
<dbReference type="InterPro" id="IPR011712">
    <property type="entry name" value="Sig_transdc_His_kin_sub3_dim/P"/>
</dbReference>
<dbReference type="PANTHER" id="PTHR24421">
    <property type="entry name" value="NITRATE/NITRITE SENSOR PROTEIN NARX-RELATED"/>
    <property type="match status" value="1"/>
</dbReference>
<protein>
    <recommendedName>
        <fullName evidence="5">Oxygen sensor histidine kinase NreB</fullName>
        <ecNumber evidence="4">2.7.13.3</ecNumber>
    </recommendedName>
    <alternativeName>
        <fullName evidence="15">Nitrogen regulation protein B</fullName>
    </alternativeName>
</protein>
<dbReference type="EMBL" id="BAAALS010000016">
    <property type="protein sequence ID" value="GAA1760119.1"/>
    <property type="molecule type" value="Genomic_DNA"/>
</dbReference>
<feature type="coiled-coil region" evidence="16">
    <location>
        <begin position="179"/>
        <end position="206"/>
    </location>
</feature>
<dbReference type="Gene3D" id="3.30.565.10">
    <property type="entry name" value="Histidine kinase-like ATPase, C-terminal domain"/>
    <property type="match status" value="1"/>
</dbReference>
<evidence type="ECO:0000313" key="19">
    <source>
        <dbReference type="EMBL" id="GAA1760119.1"/>
    </source>
</evidence>
<dbReference type="PIRSF" id="PIRSF037434">
    <property type="entry name" value="STHK_ChrS"/>
    <property type="match status" value="1"/>
</dbReference>
<keyword evidence="13" id="KW-0411">Iron-sulfur</keyword>
<evidence type="ECO:0000256" key="16">
    <source>
        <dbReference type="SAM" id="Coils"/>
    </source>
</evidence>
<keyword evidence="7" id="KW-0963">Cytoplasm</keyword>
<reference evidence="19 20" key="1">
    <citation type="journal article" date="2019" name="Int. J. Syst. Evol. Microbiol.">
        <title>The Global Catalogue of Microorganisms (GCM) 10K type strain sequencing project: providing services to taxonomists for standard genome sequencing and annotation.</title>
        <authorList>
            <consortium name="The Broad Institute Genomics Platform"/>
            <consortium name="The Broad Institute Genome Sequencing Center for Infectious Disease"/>
            <person name="Wu L."/>
            <person name="Ma J."/>
        </authorList>
    </citation>
    <scope>NUCLEOTIDE SEQUENCE [LARGE SCALE GENOMIC DNA]</scope>
    <source>
        <strain evidence="19 20">JCM 13249</strain>
    </source>
</reference>
<feature type="transmembrane region" description="Helical" evidence="17">
    <location>
        <begin position="148"/>
        <end position="171"/>
    </location>
</feature>
<evidence type="ECO:0000256" key="2">
    <source>
        <dbReference type="ARBA" id="ARBA00001966"/>
    </source>
</evidence>
<dbReference type="Pfam" id="PF07730">
    <property type="entry name" value="HisKA_3"/>
    <property type="match status" value="1"/>
</dbReference>
<feature type="transmembrane region" description="Helical" evidence="17">
    <location>
        <begin position="79"/>
        <end position="102"/>
    </location>
</feature>
<keyword evidence="20" id="KW-1185">Reference proteome</keyword>
<evidence type="ECO:0000256" key="11">
    <source>
        <dbReference type="ARBA" id="ARBA00023004"/>
    </source>
</evidence>
<evidence type="ECO:0000256" key="6">
    <source>
        <dbReference type="ARBA" id="ARBA00022485"/>
    </source>
</evidence>
<comment type="cofactor">
    <cofactor evidence="2">
        <name>[4Fe-4S] cluster</name>
        <dbReference type="ChEBI" id="CHEBI:49883"/>
    </cofactor>
</comment>
<comment type="caution">
    <text evidence="19">The sequence shown here is derived from an EMBL/GenBank/DDBJ whole genome shotgun (WGS) entry which is preliminary data.</text>
</comment>
<dbReference type="Gene3D" id="1.20.5.1930">
    <property type="match status" value="1"/>
</dbReference>
<organism evidence="19 20">
    <name type="scientific">Luedemannella helvata</name>
    <dbReference type="NCBI Taxonomy" id="349315"/>
    <lineage>
        <taxon>Bacteria</taxon>
        <taxon>Bacillati</taxon>
        <taxon>Actinomycetota</taxon>
        <taxon>Actinomycetes</taxon>
        <taxon>Micromonosporales</taxon>
        <taxon>Micromonosporaceae</taxon>
        <taxon>Luedemannella</taxon>
    </lineage>
</organism>
<comment type="function">
    <text evidence="14">Member of the two-component regulatory system NreB/NreC involved in the control of dissimilatory nitrate/nitrite reduction in response to oxygen. NreB functions as a direct oxygen sensor histidine kinase which is autophosphorylated, in the absence of oxygen, probably at the conserved histidine residue, and transfers its phosphate group probably to a conserved aspartate residue of NreC. NreB/NreC activates the expression of the nitrate (narGHJI) and nitrite (nir) reductase operons, as well as the putative nitrate transporter gene narT.</text>
</comment>
<dbReference type="PROSITE" id="PS50109">
    <property type="entry name" value="HIS_KIN"/>
    <property type="match status" value="1"/>
</dbReference>
<dbReference type="GO" id="GO:0016301">
    <property type="term" value="F:kinase activity"/>
    <property type="evidence" value="ECO:0007669"/>
    <property type="project" value="UniProtKB-KW"/>
</dbReference>
<dbReference type="InterPro" id="IPR005467">
    <property type="entry name" value="His_kinase_dom"/>
</dbReference>
<dbReference type="InterPro" id="IPR050482">
    <property type="entry name" value="Sensor_HK_TwoCompSys"/>
</dbReference>
<keyword evidence="17" id="KW-0472">Membrane</keyword>
<dbReference type="EC" id="2.7.13.3" evidence="4"/>
<evidence type="ECO:0000256" key="3">
    <source>
        <dbReference type="ARBA" id="ARBA00004496"/>
    </source>
</evidence>
<dbReference type="InterPro" id="IPR003594">
    <property type="entry name" value="HATPase_dom"/>
</dbReference>
<evidence type="ECO:0000256" key="13">
    <source>
        <dbReference type="ARBA" id="ARBA00023014"/>
    </source>
</evidence>
<dbReference type="PRINTS" id="PR00344">
    <property type="entry name" value="BCTRLSENSOR"/>
</dbReference>
<proteinExistence type="predicted"/>
<feature type="transmembrane region" description="Helical" evidence="17">
    <location>
        <begin position="20"/>
        <end position="42"/>
    </location>
</feature>
<keyword evidence="17" id="KW-0812">Transmembrane</keyword>
<feature type="domain" description="Histidine kinase" evidence="18">
    <location>
        <begin position="328"/>
        <end position="420"/>
    </location>
</feature>
<evidence type="ECO:0000256" key="14">
    <source>
        <dbReference type="ARBA" id="ARBA00024827"/>
    </source>
</evidence>
<keyword evidence="10 19" id="KW-0418">Kinase</keyword>
<name>A0ABN2KP29_9ACTN</name>
<dbReference type="SUPFAM" id="SSF55874">
    <property type="entry name" value="ATPase domain of HSP90 chaperone/DNA topoisomerase II/histidine kinase"/>
    <property type="match status" value="1"/>
</dbReference>
<dbReference type="InterPro" id="IPR017205">
    <property type="entry name" value="Sig_transdc_His_kinase_ChrS"/>
</dbReference>
<dbReference type="InterPro" id="IPR036890">
    <property type="entry name" value="HATPase_C_sf"/>
</dbReference>
<gene>
    <name evidence="19" type="ORF">GCM10009681_34130</name>
</gene>
<dbReference type="CDD" id="cd16917">
    <property type="entry name" value="HATPase_UhpB-NarQ-NarX-like"/>
    <property type="match status" value="1"/>
</dbReference>